<dbReference type="EMBL" id="NGKC01000013">
    <property type="protein sequence ID" value="RSU10265.1"/>
    <property type="molecule type" value="Genomic_DNA"/>
</dbReference>
<feature type="transmembrane region" description="Helical" evidence="1">
    <location>
        <begin position="12"/>
        <end position="32"/>
    </location>
</feature>
<comment type="caution">
    <text evidence="2">The sequence shown here is derived from an EMBL/GenBank/DDBJ whole genome shotgun (WGS) entry which is preliminary data.</text>
</comment>
<feature type="transmembrane region" description="Helical" evidence="1">
    <location>
        <begin position="83"/>
        <end position="105"/>
    </location>
</feature>
<feature type="transmembrane region" description="Helical" evidence="1">
    <location>
        <begin position="52"/>
        <end position="71"/>
    </location>
</feature>
<dbReference type="Proteomes" id="UP000286773">
    <property type="component" value="Unassembled WGS sequence"/>
</dbReference>
<dbReference type="RefSeq" id="WP_126814361.1">
    <property type="nucleotide sequence ID" value="NZ_NGKC01000013.1"/>
</dbReference>
<keyword evidence="1" id="KW-1133">Transmembrane helix</keyword>
<protein>
    <submittedName>
        <fullName evidence="2">Uncharacterized protein</fullName>
    </submittedName>
</protein>
<dbReference type="AlphaFoldDB" id="A0A430AQC7"/>
<keyword evidence="1" id="KW-0812">Transmembrane</keyword>
<proteinExistence type="predicted"/>
<evidence type="ECO:0000313" key="3">
    <source>
        <dbReference type="Proteomes" id="UP000286773"/>
    </source>
</evidence>
<sequence>MLAFNKHSWFKLFKLWLLAIPVIYGVYMLIILVRESVSFQELLTNHPTVAPFFIIACLSLIWFYVFQANYSDLESRDTMRTSLYIYVASALAVGNIVGIVTGILAIRELPKTKTFRGLTNCKLELALFAMSLFCGVVLLRLSLVS</sequence>
<evidence type="ECO:0000256" key="1">
    <source>
        <dbReference type="SAM" id="Phobius"/>
    </source>
</evidence>
<name>A0A430AQC7_9ENTE</name>
<gene>
    <name evidence="2" type="ORF">CBF27_11000</name>
</gene>
<organism evidence="2 3">
    <name type="scientific">Vagococcus acidifermentans</name>
    <dbReference type="NCBI Taxonomy" id="564710"/>
    <lineage>
        <taxon>Bacteria</taxon>
        <taxon>Bacillati</taxon>
        <taxon>Bacillota</taxon>
        <taxon>Bacilli</taxon>
        <taxon>Lactobacillales</taxon>
        <taxon>Enterococcaceae</taxon>
        <taxon>Vagococcus</taxon>
    </lineage>
</organism>
<feature type="transmembrane region" description="Helical" evidence="1">
    <location>
        <begin position="125"/>
        <end position="143"/>
    </location>
</feature>
<reference evidence="2 3" key="1">
    <citation type="submission" date="2017-05" db="EMBL/GenBank/DDBJ databases">
        <title>Vagococcus spp. assemblies.</title>
        <authorList>
            <person name="Gulvik C.A."/>
        </authorList>
    </citation>
    <scope>NUCLEOTIDE SEQUENCE [LARGE SCALE GENOMIC DNA]</scope>
    <source>
        <strain evidence="2 3">LMG 24798</strain>
    </source>
</reference>
<keyword evidence="3" id="KW-1185">Reference proteome</keyword>
<keyword evidence="1" id="KW-0472">Membrane</keyword>
<evidence type="ECO:0000313" key="2">
    <source>
        <dbReference type="EMBL" id="RSU10265.1"/>
    </source>
</evidence>
<accession>A0A430AQC7</accession>